<dbReference type="NCBIfam" id="NF009855">
    <property type="entry name" value="PRK13321.1"/>
    <property type="match status" value="1"/>
</dbReference>
<dbReference type="OrthoDB" id="9804707at2"/>
<evidence type="ECO:0000256" key="2">
    <source>
        <dbReference type="ARBA" id="ARBA00001958"/>
    </source>
</evidence>
<evidence type="ECO:0000256" key="9">
    <source>
        <dbReference type="ARBA" id="ARBA00022741"/>
    </source>
</evidence>
<evidence type="ECO:0000256" key="5">
    <source>
        <dbReference type="ARBA" id="ARBA00011738"/>
    </source>
</evidence>
<dbReference type="EC" id="2.7.1.33" evidence="6 16"/>
<evidence type="ECO:0000313" key="17">
    <source>
        <dbReference type="EMBL" id="GAB10182.1"/>
    </source>
</evidence>
<keyword evidence="18" id="KW-1185">Reference proteome</keyword>
<comment type="caution">
    <text evidence="16">Lacks conserved residue(s) required for the propagation of feature annotation.</text>
</comment>
<dbReference type="InterPro" id="IPR004619">
    <property type="entry name" value="Type_III_PanK"/>
</dbReference>
<feature type="binding site" evidence="16">
    <location>
        <position position="135"/>
    </location>
    <ligand>
        <name>ATP</name>
        <dbReference type="ChEBI" id="CHEBI:30616"/>
    </ligand>
</feature>
<evidence type="ECO:0000256" key="16">
    <source>
        <dbReference type="HAMAP-Rule" id="MF_01274"/>
    </source>
</evidence>
<comment type="cofactor">
    <cofactor evidence="2">
        <name>K(+)</name>
        <dbReference type="ChEBI" id="CHEBI:29103"/>
    </cofactor>
</comment>
<comment type="function">
    <text evidence="16">Catalyzes the phosphorylation of pantothenate (Pan), the first step in CoA biosynthesis.</text>
</comment>
<dbReference type="GO" id="GO:0005737">
    <property type="term" value="C:cytoplasm"/>
    <property type="evidence" value="ECO:0007669"/>
    <property type="project" value="UniProtKB-SubCell"/>
</dbReference>
<dbReference type="Proteomes" id="UP000035088">
    <property type="component" value="Unassembled WGS sequence"/>
</dbReference>
<evidence type="ECO:0000256" key="8">
    <source>
        <dbReference type="ARBA" id="ARBA00022679"/>
    </source>
</evidence>
<feature type="binding site" evidence="16">
    <location>
        <begin position="6"/>
        <end position="13"/>
    </location>
    <ligand>
        <name>ATP</name>
        <dbReference type="ChEBI" id="CHEBI:30616"/>
    </ligand>
</feature>
<dbReference type="AlphaFoldDB" id="G7H2V7"/>
<dbReference type="PANTHER" id="PTHR34265">
    <property type="entry name" value="TYPE III PANTOTHENATE KINASE"/>
    <property type="match status" value="1"/>
</dbReference>
<evidence type="ECO:0000256" key="14">
    <source>
        <dbReference type="ARBA" id="ARBA00038036"/>
    </source>
</evidence>
<dbReference type="PANTHER" id="PTHR34265:SF1">
    <property type="entry name" value="TYPE III PANTOTHENATE KINASE"/>
    <property type="match status" value="1"/>
</dbReference>
<keyword evidence="8 16" id="KW-0808">Transferase</keyword>
<comment type="caution">
    <text evidence="17">The sequence shown here is derived from an EMBL/GenBank/DDBJ whole genome shotgun (WGS) entry which is preliminary data.</text>
</comment>
<dbReference type="RefSeq" id="WP_007322257.1">
    <property type="nucleotide sequence ID" value="NZ_BAEE01000053.1"/>
</dbReference>
<sequence length="266" mass="28146">MLLTAAVGNTNIHLGVFAGAGDHATLVRDWRIHTDPYLTADEIELLIRGLLGSDLEQVTSVAALSTVPSLLRELRVMVDKYFGAGPHVLLEPGVRTGVPLLVDNPKEVGTDRVANAVAASGNFGGSPCIVVAFGTATVVDAVSAKGEFLGGAIAPGVNLAVDALSEHTVTVRRVELRPPRSVVGKNTVEALQSGILFGFAGQVDGLVDRIRDEVDGFDGDDVRVVATGYLAPLMVNECETITDHHSYLTLDGLRRVYERVKAGKSR</sequence>
<dbReference type="HAMAP" id="MF_01274">
    <property type="entry name" value="Pantothen_kinase_3"/>
    <property type="match status" value="1"/>
</dbReference>
<evidence type="ECO:0000256" key="7">
    <source>
        <dbReference type="ARBA" id="ARBA00022490"/>
    </source>
</evidence>
<evidence type="ECO:0000256" key="11">
    <source>
        <dbReference type="ARBA" id="ARBA00022840"/>
    </source>
</evidence>
<organism evidence="17 18">
    <name type="scientific">Gordonia araii NBRC 100433</name>
    <dbReference type="NCBI Taxonomy" id="1073574"/>
    <lineage>
        <taxon>Bacteria</taxon>
        <taxon>Bacillati</taxon>
        <taxon>Actinomycetota</taxon>
        <taxon>Actinomycetes</taxon>
        <taxon>Mycobacteriales</taxon>
        <taxon>Gordoniaceae</taxon>
        <taxon>Gordonia</taxon>
    </lineage>
</organism>
<dbReference type="GO" id="GO:0004594">
    <property type="term" value="F:pantothenate kinase activity"/>
    <property type="evidence" value="ECO:0007669"/>
    <property type="project" value="UniProtKB-UniRule"/>
</dbReference>
<dbReference type="NCBIfam" id="TIGR00671">
    <property type="entry name" value="baf"/>
    <property type="match status" value="1"/>
</dbReference>
<comment type="subcellular location">
    <subcellularLocation>
        <location evidence="3 16">Cytoplasm</location>
    </subcellularLocation>
</comment>
<protein>
    <recommendedName>
        <fullName evidence="15 16">Type III pantothenate kinase</fullName>
        <ecNumber evidence="6 16">2.7.1.33</ecNumber>
    </recommendedName>
    <alternativeName>
        <fullName evidence="16">PanK-III</fullName>
    </alternativeName>
    <alternativeName>
        <fullName evidence="16">Pantothenic acid kinase</fullName>
    </alternativeName>
</protein>
<accession>G7H2V7</accession>
<feature type="binding site" evidence="16">
    <location>
        <begin position="109"/>
        <end position="112"/>
    </location>
    <ligand>
        <name>substrate</name>
    </ligand>
</feature>
<evidence type="ECO:0000256" key="1">
    <source>
        <dbReference type="ARBA" id="ARBA00001206"/>
    </source>
</evidence>
<keyword evidence="10 16" id="KW-0418">Kinase</keyword>
<dbReference type="SUPFAM" id="SSF53067">
    <property type="entry name" value="Actin-like ATPase domain"/>
    <property type="match status" value="2"/>
</dbReference>
<dbReference type="Gene3D" id="3.30.420.40">
    <property type="match status" value="2"/>
</dbReference>
<dbReference type="UniPathway" id="UPA00241">
    <property type="reaction ID" value="UER00352"/>
</dbReference>
<dbReference type="EMBL" id="BAEE01000053">
    <property type="protein sequence ID" value="GAB10182.1"/>
    <property type="molecule type" value="Genomic_DNA"/>
</dbReference>
<gene>
    <name evidence="16 17" type="primary">coaX</name>
    <name evidence="17" type="ORF">GOARA_053_00080</name>
</gene>
<comment type="cofactor">
    <cofactor evidence="16">
        <name>NH4(+)</name>
        <dbReference type="ChEBI" id="CHEBI:28938"/>
    </cofactor>
    <cofactor evidence="16">
        <name>K(+)</name>
        <dbReference type="ChEBI" id="CHEBI:29103"/>
    </cofactor>
    <text evidence="16">A monovalent cation. Ammonium or potassium.</text>
</comment>
<dbReference type="InterPro" id="IPR043129">
    <property type="entry name" value="ATPase_NBD"/>
</dbReference>
<evidence type="ECO:0000256" key="3">
    <source>
        <dbReference type="ARBA" id="ARBA00004496"/>
    </source>
</evidence>
<dbReference type="GO" id="GO:0015937">
    <property type="term" value="P:coenzyme A biosynthetic process"/>
    <property type="evidence" value="ECO:0007669"/>
    <property type="project" value="UniProtKB-UniRule"/>
</dbReference>
<keyword evidence="7 16" id="KW-0963">Cytoplasm</keyword>
<evidence type="ECO:0000256" key="15">
    <source>
        <dbReference type="ARBA" id="ARBA00040883"/>
    </source>
</evidence>
<keyword evidence="9 16" id="KW-0547">Nucleotide-binding</keyword>
<comment type="subunit">
    <text evidence="5 16">Homodimer.</text>
</comment>
<feature type="binding site" evidence="16">
    <location>
        <position position="187"/>
    </location>
    <ligand>
        <name>substrate</name>
    </ligand>
</feature>
<comment type="catalytic activity">
    <reaction evidence="1 16">
        <text>(R)-pantothenate + ATP = (R)-4'-phosphopantothenate + ADP + H(+)</text>
        <dbReference type="Rhea" id="RHEA:16373"/>
        <dbReference type="ChEBI" id="CHEBI:10986"/>
        <dbReference type="ChEBI" id="CHEBI:15378"/>
        <dbReference type="ChEBI" id="CHEBI:29032"/>
        <dbReference type="ChEBI" id="CHEBI:30616"/>
        <dbReference type="ChEBI" id="CHEBI:456216"/>
        <dbReference type="EC" id="2.7.1.33"/>
    </reaction>
</comment>
<comment type="similarity">
    <text evidence="14 16">Belongs to the type III pantothenate kinase family.</text>
</comment>
<dbReference type="STRING" id="1073574.GOARA_053_00080"/>
<dbReference type="Pfam" id="PF03309">
    <property type="entry name" value="Pan_kinase"/>
    <property type="match status" value="1"/>
</dbReference>
<dbReference type="GO" id="GO:0005524">
    <property type="term" value="F:ATP binding"/>
    <property type="evidence" value="ECO:0007669"/>
    <property type="project" value="UniProtKB-UniRule"/>
</dbReference>
<reference evidence="17 18" key="1">
    <citation type="submission" date="2011-11" db="EMBL/GenBank/DDBJ databases">
        <title>Whole genome shotgun sequence of Gordonia araii NBRC 100433.</title>
        <authorList>
            <person name="Yoshida Y."/>
            <person name="Hosoyama A."/>
            <person name="Tsuchikane K."/>
            <person name="Katsumata H."/>
            <person name="Yamazaki S."/>
            <person name="Fujita N."/>
        </authorList>
    </citation>
    <scope>NUCLEOTIDE SEQUENCE [LARGE SCALE GENOMIC DNA]</scope>
    <source>
        <strain evidence="17 18">NBRC 100433</strain>
    </source>
</reference>
<evidence type="ECO:0000256" key="4">
    <source>
        <dbReference type="ARBA" id="ARBA00005225"/>
    </source>
</evidence>
<keyword evidence="11 16" id="KW-0067">ATP-binding</keyword>
<comment type="pathway">
    <text evidence="4 16">Cofactor biosynthesis; coenzyme A biosynthesis; CoA from (R)-pantothenate: step 1/5.</text>
</comment>
<evidence type="ECO:0000256" key="6">
    <source>
        <dbReference type="ARBA" id="ARBA00012102"/>
    </source>
</evidence>
<feature type="active site" description="Proton acceptor" evidence="16">
    <location>
        <position position="111"/>
    </location>
</feature>
<dbReference type="CDD" id="cd24015">
    <property type="entry name" value="ASKHA_NBD_PanK-III"/>
    <property type="match status" value="1"/>
</dbReference>
<keyword evidence="13 16" id="KW-0173">Coenzyme A biosynthesis</keyword>
<name>G7H2V7_9ACTN</name>
<evidence type="ECO:0000256" key="12">
    <source>
        <dbReference type="ARBA" id="ARBA00022958"/>
    </source>
</evidence>
<evidence type="ECO:0000256" key="10">
    <source>
        <dbReference type="ARBA" id="ARBA00022777"/>
    </source>
</evidence>
<proteinExistence type="inferred from homology"/>
<evidence type="ECO:0000313" key="18">
    <source>
        <dbReference type="Proteomes" id="UP000035088"/>
    </source>
</evidence>
<dbReference type="NCBIfam" id="NF009845">
    <property type="entry name" value="PRK13318.1-3"/>
    <property type="match status" value="1"/>
</dbReference>
<keyword evidence="12 16" id="KW-0630">Potassium</keyword>
<evidence type="ECO:0000256" key="13">
    <source>
        <dbReference type="ARBA" id="ARBA00022993"/>
    </source>
</evidence>